<evidence type="ECO:0000313" key="3">
    <source>
        <dbReference type="Proteomes" id="UP001620597"/>
    </source>
</evidence>
<sequence length="340" mass="36908">MRVYLITGFLGTGKTTTILHLLKHRPATEKWAVLVNEFGEVGVDGTLLKALGDGVAIREVPGGCLCCVSGLPFQIGMNSLITRAKPDVLLIEPTGLGHPRQILAILNQPGYQDVLSVGSTVTLVDPRHLSQSKYRQHEIYADQLAVADVLVANKMDVCQPEDLLQFDALVAERQMDNPHLKSVRVIQGQLSADLLAAVESTATTASADISSARTAMDSPGLPLMLDLAQPLQLAPGESFRALPHQGDGYQALGWLLADDWVFSLAALRSWFYRLDVERAKGVLATDVGVVALNWREGTLTEQILGDVEVIAFENRLELIDLKPLPQASMEAGWQACVLSR</sequence>
<dbReference type="InterPro" id="IPR003495">
    <property type="entry name" value="CobW/HypB/UreG_nucleotide-bd"/>
</dbReference>
<protein>
    <submittedName>
        <fullName evidence="2">GTP-binding protein</fullName>
    </submittedName>
</protein>
<evidence type="ECO:0000313" key="2">
    <source>
        <dbReference type="EMBL" id="MFK4752656.1"/>
    </source>
</evidence>
<dbReference type="Proteomes" id="UP001620597">
    <property type="component" value="Unassembled WGS sequence"/>
</dbReference>
<dbReference type="Gene3D" id="3.40.50.300">
    <property type="entry name" value="P-loop containing nucleotide triphosphate hydrolases"/>
    <property type="match status" value="1"/>
</dbReference>
<dbReference type="SUPFAM" id="SSF52540">
    <property type="entry name" value="P-loop containing nucleoside triphosphate hydrolases"/>
    <property type="match status" value="1"/>
</dbReference>
<name>A0ABW8NIB1_9GAMM</name>
<dbReference type="EMBL" id="JBBKTX010000010">
    <property type="protein sequence ID" value="MFK4752656.1"/>
    <property type="molecule type" value="Genomic_DNA"/>
</dbReference>
<reference evidence="2 3" key="1">
    <citation type="submission" date="2024-03" db="EMBL/GenBank/DDBJ databases">
        <title>High-quality draft genome sequence of Oceanobacter sp. wDCs-4.</title>
        <authorList>
            <person name="Dong C."/>
        </authorList>
    </citation>
    <scope>NUCLEOTIDE SEQUENCE [LARGE SCALE GENOMIC DNA]</scope>
    <source>
        <strain evidence="3">wDCs-4</strain>
    </source>
</reference>
<dbReference type="PANTHER" id="PTHR13748">
    <property type="entry name" value="COBW-RELATED"/>
    <property type="match status" value="1"/>
</dbReference>
<proteinExistence type="predicted"/>
<dbReference type="InterPro" id="IPR051316">
    <property type="entry name" value="Zinc-reg_GTPase_activator"/>
</dbReference>
<dbReference type="CDD" id="cd03112">
    <property type="entry name" value="CobW-like"/>
    <property type="match status" value="1"/>
</dbReference>
<dbReference type="RefSeq" id="WP_416205860.1">
    <property type="nucleotide sequence ID" value="NZ_JBBKTX010000010.1"/>
</dbReference>
<accession>A0ABW8NIB1</accession>
<feature type="domain" description="CobW/HypB/UreG nucleotide-binding" evidence="1">
    <location>
        <begin position="3"/>
        <end position="165"/>
    </location>
</feature>
<dbReference type="PANTHER" id="PTHR13748:SF46">
    <property type="entry name" value="ZINC CHAPERONE YEIR"/>
    <property type="match status" value="1"/>
</dbReference>
<organism evidence="2 3">
    <name type="scientific">Oceanobacter antarcticus</name>
    <dbReference type="NCBI Taxonomy" id="3133425"/>
    <lineage>
        <taxon>Bacteria</taxon>
        <taxon>Pseudomonadati</taxon>
        <taxon>Pseudomonadota</taxon>
        <taxon>Gammaproteobacteria</taxon>
        <taxon>Oceanospirillales</taxon>
        <taxon>Oceanospirillaceae</taxon>
        <taxon>Oceanobacter</taxon>
    </lineage>
</organism>
<dbReference type="Pfam" id="PF02492">
    <property type="entry name" value="cobW"/>
    <property type="match status" value="1"/>
</dbReference>
<gene>
    <name evidence="2" type="ORF">WG929_09590</name>
</gene>
<dbReference type="InterPro" id="IPR027417">
    <property type="entry name" value="P-loop_NTPase"/>
</dbReference>
<keyword evidence="3" id="KW-1185">Reference proteome</keyword>
<comment type="caution">
    <text evidence="2">The sequence shown here is derived from an EMBL/GenBank/DDBJ whole genome shotgun (WGS) entry which is preliminary data.</text>
</comment>
<evidence type="ECO:0000259" key="1">
    <source>
        <dbReference type="Pfam" id="PF02492"/>
    </source>
</evidence>